<dbReference type="Proteomes" id="UP000256952">
    <property type="component" value="Chromosome CBM2613_b"/>
</dbReference>
<feature type="region of interest" description="Disordered" evidence="1">
    <location>
        <begin position="1"/>
        <end position="23"/>
    </location>
</feature>
<protein>
    <submittedName>
        <fullName evidence="2">Uncharacterized protein</fullName>
    </submittedName>
</protein>
<feature type="compositionally biased region" description="Basic and acidic residues" evidence="1">
    <location>
        <begin position="98"/>
        <end position="117"/>
    </location>
</feature>
<name>A0A375EAG7_9BURK</name>
<gene>
    <name evidence="2" type="ORF">CBM2613_B50175</name>
</gene>
<evidence type="ECO:0000313" key="2">
    <source>
        <dbReference type="EMBL" id="SOZ73033.1"/>
    </source>
</evidence>
<accession>A0A375EAG7</accession>
<evidence type="ECO:0000256" key="1">
    <source>
        <dbReference type="SAM" id="MobiDB-lite"/>
    </source>
</evidence>
<dbReference type="AlphaFoldDB" id="A0A375EAG7"/>
<dbReference type="EMBL" id="OFTH01000047">
    <property type="protein sequence ID" value="SOZ73033.1"/>
    <property type="molecule type" value="Genomic_DNA"/>
</dbReference>
<organism evidence="2">
    <name type="scientific">Cupriavidus taiwanensis</name>
    <dbReference type="NCBI Taxonomy" id="164546"/>
    <lineage>
        <taxon>Bacteria</taxon>
        <taxon>Pseudomonadati</taxon>
        <taxon>Pseudomonadota</taxon>
        <taxon>Betaproteobacteria</taxon>
        <taxon>Burkholderiales</taxon>
        <taxon>Burkholderiaceae</taxon>
        <taxon>Cupriavidus</taxon>
    </lineage>
</organism>
<feature type="region of interest" description="Disordered" evidence="1">
    <location>
        <begin position="98"/>
        <end position="124"/>
    </location>
</feature>
<proteinExistence type="predicted"/>
<reference evidence="2" key="1">
    <citation type="submission" date="2018-01" db="EMBL/GenBank/DDBJ databases">
        <authorList>
            <person name="Clerissi C."/>
        </authorList>
    </citation>
    <scope>NUCLEOTIDE SEQUENCE</scope>
    <source>
        <strain evidence="2">Cupriavidus taiwanensis STM 8556</strain>
    </source>
</reference>
<comment type="caution">
    <text evidence="2">The sequence shown here is derived from an EMBL/GenBank/DDBJ whole genome shotgun (WGS) entry which is preliminary data.</text>
</comment>
<sequence>MPFIRRCTTEPNDPKGAMIHGRVGSMKMSLPSSFRRRAGGFHRPAPFVALVAHEGVERGWRQDARPTAQLSQPLGKFFARQDVRDRTVDRIDRRLWRARTGDQSEPSGHHEIIDSSLRHGRHLR</sequence>